<evidence type="ECO:0000256" key="4">
    <source>
        <dbReference type="ARBA" id="ARBA00021479"/>
    </source>
</evidence>
<dbReference type="PANTHER" id="PTHR10240">
    <property type="entry name" value="ALPHA-S1-CASEIN"/>
    <property type="match status" value="1"/>
</dbReference>
<keyword evidence="6" id="KW-0597">Phosphoprotein</keyword>
<dbReference type="GO" id="GO:0032355">
    <property type="term" value="P:response to estradiol"/>
    <property type="evidence" value="ECO:0007669"/>
    <property type="project" value="TreeGrafter"/>
</dbReference>
<evidence type="ECO:0000256" key="6">
    <source>
        <dbReference type="ARBA" id="ARBA00022553"/>
    </source>
</evidence>
<comment type="subcellular location">
    <subcellularLocation>
        <location evidence="2">Secreted</location>
    </subcellularLocation>
</comment>
<feature type="signal peptide" evidence="10">
    <location>
        <begin position="1"/>
        <end position="15"/>
    </location>
</feature>
<feature type="region of interest" description="Disordered" evidence="9">
    <location>
        <begin position="77"/>
        <end position="103"/>
    </location>
</feature>
<protein>
    <recommendedName>
        <fullName evidence="4">Alpha-S1-casein</fullName>
    </recommendedName>
</protein>
<dbReference type="GO" id="GO:1903494">
    <property type="term" value="P:response to dehydroepiandrosterone"/>
    <property type="evidence" value="ECO:0007669"/>
    <property type="project" value="TreeGrafter"/>
</dbReference>
<dbReference type="AlphaFoldDB" id="D5LXN9"/>
<accession>D5LXN9</accession>
<dbReference type="GO" id="GO:0005615">
    <property type="term" value="C:extracellular space"/>
    <property type="evidence" value="ECO:0007669"/>
    <property type="project" value="TreeGrafter"/>
</dbReference>
<evidence type="ECO:0000256" key="3">
    <source>
        <dbReference type="ARBA" id="ARBA00010179"/>
    </source>
</evidence>
<dbReference type="EMBL" id="GU983862">
    <property type="protein sequence ID" value="ADF47091.1"/>
    <property type="molecule type" value="mRNA"/>
</dbReference>
<feature type="chain" id="PRO_5012926306" description="Alpha-S1-casein" evidence="10">
    <location>
        <begin position="16"/>
        <end position="313"/>
    </location>
</feature>
<dbReference type="Pfam" id="PF00363">
    <property type="entry name" value="Casein"/>
    <property type="match status" value="1"/>
</dbReference>
<keyword evidence="8" id="KW-0494">Milk protein</keyword>
<evidence type="ECO:0000256" key="8">
    <source>
        <dbReference type="ARBA" id="ARBA00022743"/>
    </source>
</evidence>
<evidence type="ECO:0000313" key="11">
    <source>
        <dbReference type="EMBL" id="ADF47091.1"/>
    </source>
</evidence>
<organism evidence="11">
    <name type="scientific">Mus spretus</name>
    <name type="common">Western Mediterranean mouse</name>
    <name type="synonym">Mus musculus spretus</name>
    <dbReference type="NCBI Taxonomy" id="10096"/>
    <lineage>
        <taxon>Eukaryota</taxon>
        <taxon>Metazoa</taxon>
        <taxon>Chordata</taxon>
        <taxon>Craniata</taxon>
        <taxon>Vertebrata</taxon>
        <taxon>Euteleostomi</taxon>
        <taxon>Mammalia</taxon>
        <taxon>Eutheria</taxon>
        <taxon>Euarchontoglires</taxon>
        <taxon>Glires</taxon>
        <taxon>Rodentia</taxon>
        <taxon>Myomorpha</taxon>
        <taxon>Muroidea</taxon>
        <taxon>Muridae</taxon>
        <taxon>Murinae</taxon>
        <taxon>Mus</taxon>
        <taxon>Mus</taxon>
    </lineage>
</organism>
<evidence type="ECO:0000256" key="1">
    <source>
        <dbReference type="ARBA" id="ARBA00003383"/>
    </source>
</evidence>
<evidence type="ECO:0000256" key="10">
    <source>
        <dbReference type="SAM" id="SignalP"/>
    </source>
</evidence>
<dbReference type="InterPro" id="IPR031305">
    <property type="entry name" value="Casein_CS"/>
</dbReference>
<dbReference type="InterPro" id="IPR001588">
    <property type="entry name" value="Casein"/>
</dbReference>
<sequence length="313" mass="35624">MKLLILTCLVAAAFAMPRLHSRNAVSSQTQQQHSSSEEIFKQPKYLNLNQEFINNMNRQRALLTEQNDEIKVTMDAASEEQAMASAQEDSSISSSSEESEEAIPNITEQKNIANEDMLNQCTLKQLQRQFKYNQFLQKASLAKQASLFQQPSLVQQASLFQQPSLLQQASLFQQPSMAQQASLLQQLLLAQQPSLALQVSPAQQSSLVQQAFLAQQASLAQKHHPRLSQSHYPHMEQPYRMNAYSQVQMRHPMSVVDQALAQFSVQPFPQIFQYDAFPLWAYFPQDMQYLTPEAVLNTFKPIVSKDTEKTNVW</sequence>
<comment type="function">
    <text evidence="1">Important role in the capacity of milk to transport calcium phosphate.</text>
</comment>
<dbReference type="PANTHER" id="PTHR10240:SF0">
    <property type="entry name" value="ALPHA-S1-CASEIN"/>
    <property type="match status" value="1"/>
</dbReference>
<gene>
    <name evidence="11" type="primary">Csn1s1</name>
</gene>
<comment type="similarity">
    <text evidence="3">Belongs to the alpha-casein family.</text>
</comment>
<evidence type="ECO:0000256" key="2">
    <source>
        <dbReference type="ARBA" id="ARBA00004613"/>
    </source>
</evidence>
<dbReference type="PROSITE" id="PS00306">
    <property type="entry name" value="CASEIN_ALPHA_BETA"/>
    <property type="match status" value="1"/>
</dbReference>
<evidence type="ECO:0000256" key="7">
    <source>
        <dbReference type="ARBA" id="ARBA00022729"/>
    </source>
</evidence>
<dbReference type="InterPro" id="IPR026999">
    <property type="entry name" value="Alpha-s1_casein"/>
</dbReference>
<dbReference type="GO" id="GO:1903496">
    <property type="term" value="P:response to 11-deoxycorticosterone"/>
    <property type="evidence" value="ECO:0007669"/>
    <property type="project" value="TreeGrafter"/>
</dbReference>
<proteinExistence type="evidence at transcript level"/>
<evidence type="ECO:0000256" key="9">
    <source>
        <dbReference type="SAM" id="MobiDB-lite"/>
    </source>
</evidence>
<evidence type="ECO:0000256" key="5">
    <source>
        <dbReference type="ARBA" id="ARBA00022525"/>
    </source>
</evidence>
<dbReference type="GO" id="GO:0032570">
    <property type="term" value="P:response to progesterone"/>
    <property type="evidence" value="ECO:0007669"/>
    <property type="project" value="TreeGrafter"/>
</dbReference>
<name>D5LXN9_MUSSP</name>
<feature type="compositionally biased region" description="Low complexity" evidence="9">
    <location>
        <begin position="77"/>
        <end position="96"/>
    </location>
</feature>
<keyword evidence="5" id="KW-0964">Secreted</keyword>
<keyword evidence="7 10" id="KW-0732">Signal</keyword>
<reference evidence="11" key="1">
    <citation type="submission" date="2010-03" db="EMBL/GenBank/DDBJ databases">
        <title>Genoproteomic comparison of the milk major proteins between Mus musculus and Mus spretus.</title>
        <authorList>
            <person name="Boumahrou N."/>
            <person name="Bevilacqua C."/>
            <person name="Andrei S."/>
            <person name="Beauvallet C."/>
            <person name="Rebours E."/>
            <person name="Miranda G."/>
            <person name="Panthier J.-J."/>
            <person name="Martin P."/>
            <person name="Bellier S."/>
        </authorList>
    </citation>
    <scope>NUCLEOTIDE SEQUENCE</scope>
    <source>
        <strain evidence="11">SEG/Pas</strain>
    </source>
</reference>